<geneLocation type="plasmid" evidence="2">
    <name>pYE854</name>
</geneLocation>
<protein>
    <submittedName>
        <fullName evidence="2">Uncharacterized protein</fullName>
    </submittedName>
</protein>
<keyword evidence="2" id="KW-0614">Plasmid</keyword>
<evidence type="ECO:0000313" key="2">
    <source>
        <dbReference type="EMBL" id="CAP20312.1"/>
    </source>
</evidence>
<dbReference type="EMBL" id="AM905950">
    <property type="protein sequence ID" value="CAP20312.1"/>
    <property type="molecule type" value="Genomic_DNA"/>
</dbReference>
<dbReference type="AlphaFoldDB" id="B0RL55"/>
<sequence>MRLLKPVIRDQSPQAAVELTSAQLRYRRYWLPPIGSEILRKHSRNIRLCRAHMHGSHRPEAQPRSASRAPLGLLRG</sequence>
<feature type="region of interest" description="Disordered" evidence="1">
    <location>
        <begin position="52"/>
        <end position="76"/>
    </location>
</feature>
<reference evidence="2" key="1">
    <citation type="journal article" date="2008" name="J. Bacteriol.">
        <title>Genetic and functional properties of the self-transmissible Yersinia enterocolitica plasmid pYE854, which mobilizes the virulence plasmid pYV.</title>
        <authorList>
            <person name="Hammerl J.A."/>
            <person name="Klein I."/>
            <person name="Lanka E."/>
            <person name="Appel B."/>
            <person name="Hertwig S."/>
        </authorList>
    </citation>
    <scope>NUCLEOTIDE SEQUENCE [LARGE SCALE GENOMIC DNA]</scope>
    <source>
        <strain evidence="2">29854</strain>
        <plasmid evidence="2">pYE854</plasmid>
    </source>
</reference>
<accession>B0RL55</accession>
<organism evidence="2">
    <name type="scientific">Yersinia enterocolitica</name>
    <dbReference type="NCBI Taxonomy" id="630"/>
    <lineage>
        <taxon>Bacteria</taxon>
        <taxon>Pseudomonadati</taxon>
        <taxon>Pseudomonadota</taxon>
        <taxon>Gammaproteobacteria</taxon>
        <taxon>Enterobacterales</taxon>
        <taxon>Yersiniaceae</taxon>
        <taxon>Yersinia</taxon>
    </lineage>
</organism>
<proteinExistence type="predicted"/>
<name>B0RL55_YEREN</name>
<evidence type="ECO:0000256" key="1">
    <source>
        <dbReference type="SAM" id="MobiDB-lite"/>
    </source>
</evidence>